<feature type="region of interest" description="Disordered" evidence="1">
    <location>
        <begin position="165"/>
        <end position="189"/>
    </location>
</feature>
<feature type="region of interest" description="Disordered" evidence="1">
    <location>
        <begin position="532"/>
        <end position="558"/>
    </location>
</feature>
<dbReference type="STRING" id="137246.A0A401SYQ7"/>
<feature type="compositionally biased region" description="Low complexity" evidence="1">
    <location>
        <begin position="105"/>
        <end position="119"/>
    </location>
</feature>
<organism evidence="3 4">
    <name type="scientific">Chiloscyllium punctatum</name>
    <name type="common">Brownbanded bambooshark</name>
    <name type="synonym">Hemiscyllium punctatum</name>
    <dbReference type="NCBI Taxonomy" id="137246"/>
    <lineage>
        <taxon>Eukaryota</taxon>
        <taxon>Metazoa</taxon>
        <taxon>Chordata</taxon>
        <taxon>Craniata</taxon>
        <taxon>Vertebrata</taxon>
        <taxon>Chondrichthyes</taxon>
        <taxon>Elasmobranchii</taxon>
        <taxon>Galeomorphii</taxon>
        <taxon>Galeoidea</taxon>
        <taxon>Orectolobiformes</taxon>
        <taxon>Hemiscylliidae</taxon>
        <taxon>Chiloscyllium</taxon>
    </lineage>
</organism>
<evidence type="ECO:0000313" key="4">
    <source>
        <dbReference type="Proteomes" id="UP000287033"/>
    </source>
</evidence>
<dbReference type="Pfam" id="PF21033">
    <property type="entry name" value="RMD1-3"/>
    <property type="match status" value="1"/>
</dbReference>
<proteinExistence type="predicted"/>
<dbReference type="EMBL" id="BEZZ01000712">
    <property type="protein sequence ID" value="GCC35519.1"/>
    <property type="molecule type" value="Genomic_DNA"/>
</dbReference>
<sequence>MWSRYREISLSPISRDLPLPPAVFRSRVLSNGAGRHMESGHSAPAGYERFKAMSLLTGAAAGMASGFLGFYYMWRHHKSRLVLEGLGPEGTLQPFARSRSRSRSRSQSPPQARPQSQPRPHGPSEEQHEIRWHLDSIQSCLDGLKAEVSSLKECIQFIVEKQTSLRKPKSSRKKKRRYESKRDSDDSTESVSIYFTANAGKASDSESETGLVRVPAPKGQVEVLAELDSSMLAFAAEPFTDDRTGLDAESPFLQYQPTAGYTAAHTDIELEKDEEQDSSLVQILNFSPALEPGPESGAMQYLISPEVDQNEMHALLEEVDRLHGGSKEEQEQGFKVLLDNKNKYGKRKEFCWRMIRAYSDMTQLTEDKETQKCYALAGKDEATASLQDHRDSIECQIWLAVVCRYLQDHDIEEENNSLKETPVETDLLPEDFNSYDSIVSDPANISEITEVTDNIEEQGMQTQHESNILVDVINSYDNVYTQHYTMPISDSSDVEDRNKEEDMQAIEEANLMVQFIDGYHVTFSDECNLSTSDVAQTAETESEYEQQDKTDEDNDLQD</sequence>
<gene>
    <name evidence="3" type="ORF">chiPu_0014004</name>
</gene>
<evidence type="ECO:0000256" key="1">
    <source>
        <dbReference type="SAM" id="MobiDB-lite"/>
    </source>
</evidence>
<reference evidence="3 4" key="1">
    <citation type="journal article" date="2018" name="Nat. Ecol. Evol.">
        <title>Shark genomes provide insights into elasmobranch evolution and the origin of vertebrates.</title>
        <authorList>
            <person name="Hara Y"/>
            <person name="Yamaguchi K"/>
            <person name="Onimaru K"/>
            <person name="Kadota M"/>
            <person name="Koyanagi M"/>
            <person name="Keeley SD"/>
            <person name="Tatsumi K"/>
            <person name="Tanaka K"/>
            <person name="Motone F"/>
            <person name="Kageyama Y"/>
            <person name="Nozu R"/>
            <person name="Adachi N"/>
            <person name="Nishimura O"/>
            <person name="Nakagawa R"/>
            <person name="Tanegashima C"/>
            <person name="Kiyatake I"/>
            <person name="Matsumoto R"/>
            <person name="Murakumo K"/>
            <person name="Nishida K"/>
            <person name="Terakita A"/>
            <person name="Kuratani S"/>
            <person name="Sato K"/>
            <person name="Hyodo S Kuraku.S."/>
        </authorList>
    </citation>
    <scope>NUCLEOTIDE SEQUENCE [LARGE SCALE GENOMIC DNA]</scope>
</reference>
<evidence type="ECO:0000256" key="2">
    <source>
        <dbReference type="SAM" id="Phobius"/>
    </source>
</evidence>
<keyword evidence="2" id="KW-0472">Membrane</keyword>
<dbReference type="Proteomes" id="UP000287033">
    <property type="component" value="Unassembled WGS sequence"/>
</dbReference>
<evidence type="ECO:0008006" key="5">
    <source>
        <dbReference type="Google" id="ProtNLM"/>
    </source>
</evidence>
<keyword evidence="2" id="KW-1133">Transmembrane helix</keyword>
<comment type="caution">
    <text evidence="3">The sequence shown here is derived from an EMBL/GenBank/DDBJ whole genome shotgun (WGS) entry which is preliminary data.</text>
</comment>
<keyword evidence="2" id="KW-0812">Transmembrane</keyword>
<dbReference type="AlphaFoldDB" id="A0A401SYQ7"/>
<protein>
    <recommendedName>
        <fullName evidence="5">Regulator of microtubule dynamics protein 3</fullName>
    </recommendedName>
</protein>
<feature type="transmembrane region" description="Helical" evidence="2">
    <location>
        <begin position="55"/>
        <end position="74"/>
    </location>
</feature>
<feature type="compositionally biased region" description="Acidic residues" evidence="1">
    <location>
        <begin position="540"/>
        <end position="558"/>
    </location>
</feature>
<accession>A0A401SYQ7</accession>
<keyword evidence="4" id="KW-1185">Reference proteome</keyword>
<dbReference type="OrthoDB" id="9941998at2759"/>
<evidence type="ECO:0000313" key="3">
    <source>
        <dbReference type="EMBL" id="GCC35519.1"/>
    </source>
</evidence>
<feature type="region of interest" description="Disordered" evidence="1">
    <location>
        <begin position="92"/>
        <end position="128"/>
    </location>
</feature>
<feature type="compositionally biased region" description="Basic residues" evidence="1">
    <location>
        <begin position="165"/>
        <end position="179"/>
    </location>
</feature>
<dbReference type="InterPro" id="IPR049039">
    <property type="entry name" value="RMD1-3_a_helical_rpt"/>
</dbReference>
<name>A0A401SYQ7_CHIPU</name>